<name>A0A1A8WPK8_PLAMA</name>
<dbReference type="Proteomes" id="UP000078597">
    <property type="component" value="Unassembled WGS sequence"/>
</dbReference>
<evidence type="ECO:0000313" key="3">
    <source>
        <dbReference type="Proteomes" id="UP000078597"/>
    </source>
</evidence>
<sequence>MLYTYNSAENTLSSRINNLLSESENVTENAIFIEEKLNENEHNNSGIDNAELGDNENGKTKDNESYEKEKSPLVKCFGKYSKQVRAEKGNEQKEEGEENNADGVGKREEGNEKMRKVEEKEEGGEKKELEDEIIKS</sequence>
<protein>
    <submittedName>
        <fullName evidence="2">Uncharacterized protein</fullName>
    </submittedName>
</protein>
<dbReference type="AlphaFoldDB" id="A0A1A8WPK8"/>
<accession>A0A1A8WPK8</accession>
<evidence type="ECO:0000256" key="1">
    <source>
        <dbReference type="SAM" id="MobiDB-lite"/>
    </source>
</evidence>
<gene>
    <name evidence="2" type="ORF">PMALA_045000</name>
</gene>
<organism evidence="2 3">
    <name type="scientific">Plasmodium malariae</name>
    <dbReference type="NCBI Taxonomy" id="5858"/>
    <lineage>
        <taxon>Eukaryota</taxon>
        <taxon>Sar</taxon>
        <taxon>Alveolata</taxon>
        <taxon>Apicomplexa</taxon>
        <taxon>Aconoidasida</taxon>
        <taxon>Haemosporida</taxon>
        <taxon>Plasmodiidae</taxon>
        <taxon>Plasmodium</taxon>
        <taxon>Plasmodium (Plasmodium)</taxon>
    </lineage>
</organism>
<dbReference type="EMBL" id="FLQW01003048">
    <property type="protein sequence ID" value="SBS94822.1"/>
    <property type="molecule type" value="Genomic_DNA"/>
</dbReference>
<reference evidence="3" key="1">
    <citation type="submission" date="2016-05" db="EMBL/GenBank/DDBJ databases">
        <authorList>
            <person name="Naeem Raeece"/>
        </authorList>
    </citation>
    <scope>NUCLEOTIDE SEQUENCE [LARGE SCALE GENOMIC DNA]</scope>
</reference>
<feature type="compositionally biased region" description="Basic and acidic residues" evidence="1">
    <location>
        <begin position="104"/>
        <end position="136"/>
    </location>
</feature>
<feature type="compositionally biased region" description="Basic and acidic residues" evidence="1">
    <location>
        <begin position="56"/>
        <end position="72"/>
    </location>
</feature>
<evidence type="ECO:0000313" key="2">
    <source>
        <dbReference type="EMBL" id="SBS94822.1"/>
    </source>
</evidence>
<feature type="region of interest" description="Disordered" evidence="1">
    <location>
        <begin position="36"/>
        <end position="72"/>
    </location>
</feature>
<feature type="region of interest" description="Disordered" evidence="1">
    <location>
        <begin position="85"/>
        <end position="136"/>
    </location>
</feature>
<proteinExistence type="predicted"/>